<protein>
    <submittedName>
        <fullName evidence="1">Unnamed protein product</fullName>
    </submittedName>
</protein>
<gene>
    <name evidence="1" type="ORF">Amon02_000381200</name>
</gene>
<name>A0ACB5T1N9_AMBMO</name>
<keyword evidence="2" id="KW-1185">Reference proteome</keyword>
<evidence type="ECO:0000313" key="2">
    <source>
        <dbReference type="Proteomes" id="UP001165064"/>
    </source>
</evidence>
<organism evidence="1 2">
    <name type="scientific">Ambrosiozyma monospora</name>
    <name type="common">Yeast</name>
    <name type="synonym">Endomycopsis monosporus</name>
    <dbReference type="NCBI Taxonomy" id="43982"/>
    <lineage>
        <taxon>Eukaryota</taxon>
        <taxon>Fungi</taxon>
        <taxon>Dikarya</taxon>
        <taxon>Ascomycota</taxon>
        <taxon>Saccharomycotina</taxon>
        <taxon>Pichiomycetes</taxon>
        <taxon>Pichiales</taxon>
        <taxon>Pichiaceae</taxon>
        <taxon>Ambrosiozyma</taxon>
    </lineage>
</organism>
<proteinExistence type="predicted"/>
<reference evidence="1" key="1">
    <citation type="submission" date="2023-04" db="EMBL/GenBank/DDBJ databases">
        <title>Ambrosiozyma monospora NBRC 10751.</title>
        <authorList>
            <person name="Ichikawa N."/>
            <person name="Sato H."/>
            <person name="Tonouchi N."/>
        </authorList>
    </citation>
    <scope>NUCLEOTIDE SEQUENCE</scope>
    <source>
        <strain evidence="1">NBRC 10751</strain>
    </source>
</reference>
<accession>A0ACB5T1N9</accession>
<dbReference type="EMBL" id="BSXS01002480">
    <property type="protein sequence ID" value="GME79187.1"/>
    <property type="molecule type" value="Genomic_DNA"/>
</dbReference>
<sequence>MSSSKIFNLSSQQAFKKLPTKLQNFFTRYPPAPFKQYATKPTLTTAEDANPFLPNIHPVTKKLQEPIYSLRRQSDLFKLAYKFGIADLMPSLRNNKKFFQEKYDSKPVLRGVLRPKGHKWERTYAARKQKVADALAKVDDVLIEHRGTKYKKRLERRESEKKTWY</sequence>
<comment type="caution">
    <text evidence="1">The sequence shown here is derived from an EMBL/GenBank/DDBJ whole genome shotgun (WGS) entry which is preliminary data.</text>
</comment>
<evidence type="ECO:0000313" key="1">
    <source>
        <dbReference type="EMBL" id="GME79187.1"/>
    </source>
</evidence>
<dbReference type="Proteomes" id="UP001165064">
    <property type="component" value="Unassembled WGS sequence"/>
</dbReference>